<evidence type="ECO:0000313" key="13">
    <source>
        <dbReference type="Proteomes" id="UP000230481"/>
    </source>
</evidence>
<evidence type="ECO:0000256" key="1">
    <source>
        <dbReference type="ARBA" id="ARBA00005306"/>
    </source>
</evidence>
<evidence type="ECO:0000259" key="11">
    <source>
        <dbReference type="SMART" id="SM00845"/>
    </source>
</evidence>
<keyword evidence="12" id="KW-0808">Transferase</keyword>
<dbReference type="Pfam" id="PF02934">
    <property type="entry name" value="GatB_N"/>
    <property type="match status" value="1"/>
</dbReference>
<dbReference type="PANTHER" id="PTHR11659:SF0">
    <property type="entry name" value="GLUTAMYL-TRNA(GLN) AMIDOTRANSFERASE SUBUNIT B, MITOCHONDRIAL"/>
    <property type="match status" value="1"/>
</dbReference>
<dbReference type="InterPro" id="IPR042114">
    <property type="entry name" value="GatB_C_1"/>
</dbReference>
<dbReference type="GO" id="GO:0050567">
    <property type="term" value="F:glutaminyl-tRNA synthase (glutamine-hydrolyzing) activity"/>
    <property type="evidence" value="ECO:0007669"/>
    <property type="project" value="UniProtKB-UniRule"/>
</dbReference>
<keyword evidence="4 10" id="KW-0547">Nucleotide-binding</keyword>
<keyword evidence="5 10" id="KW-0067">ATP-binding</keyword>
<dbReference type="InterPro" id="IPR003789">
    <property type="entry name" value="Asn/Gln_tRNA_amidoTrase-B-like"/>
</dbReference>
<keyword evidence="6 10" id="KW-0648">Protein biosynthesis</keyword>
<dbReference type="FunFam" id="1.10.10.410:FF:000001">
    <property type="entry name" value="Aspartyl/glutamyl-tRNA(Asn/Gln) amidotransferase subunit B"/>
    <property type="match status" value="1"/>
</dbReference>
<dbReference type="GO" id="GO:0050566">
    <property type="term" value="F:asparaginyl-tRNA synthase (glutamine-hydrolyzing) activity"/>
    <property type="evidence" value="ECO:0007669"/>
    <property type="project" value="RHEA"/>
</dbReference>
<dbReference type="EC" id="6.3.5.-" evidence="10"/>
<evidence type="ECO:0000256" key="7">
    <source>
        <dbReference type="ARBA" id="ARBA00024799"/>
    </source>
</evidence>
<evidence type="ECO:0000256" key="9">
    <source>
        <dbReference type="ARBA" id="ARBA00047913"/>
    </source>
</evidence>
<dbReference type="HAMAP" id="MF_00121">
    <property type="entry name" value="GatB"/>
    <property type="match status" value="1"/>
</dbReference>
<dbReference type="EMBL" id="PFAA01000038">
    <property type="protein sequence ID" value="PIT96635.1"/>
    <property type="molecule type" value="Genomic_DNA"/>
</dbReference>
<evidence type="ECO:0000256" key="8">
    <source>
        <dbReference type="ARBA" id="ARBA00047380"/>
    </source>
</evidence>
<evidence type="ECO:0000256" key="2">
    <source>
        <dbReference type="ARBA" id="ARBA00011123"/>
    </source>
</evidence>
<dbReference type="Proteomes" id="UP000230481">
    <property type="component" value="Unassembled WGS sequence"/>
</dbReference>
<dbReference type="SUPFAM" id="SSF89095">
    <property type="entry name" value="GatB/YqeY motif"/>
    <property type="match status" value="1"/>
</dbReference>
<dbReference type="GO" id="GO:0005524">
    <property type="term" value="F:ATP binding"/>
    <property type="evidence" value="ECO:0007669"/>
    <property type="project" value="UniProtKB-KW"/>
</dbReference>
<dbReference type="InterPro" id="IPR017958">
    <property type="entry name" value="Gln-tRNA_amidoTrfase_suB_CS"/>
</dbReference>
<dbReference type="InterPro" id="IPR023168">
    <property type="entry name" value="GatB_Yqey_C_2"/>
</dbReference>
<comment type="caution">
    <text evidence="12">The sequence shown here is derived from an EMBL/GenBank/DDBJ whole genome shotgun (WGS) entry which is preliminary data.</text>
</comment>
<comment type="catalytic activity">
    <reaction evidence="9 10">
        <text>L-glutamyl-tRNA(Gln) + L-glutamine + ATP + H2O = L-glutaminyl-tRNA(Gln) + L-glutamate + ADP + phosphate + H(+)</text>
        <dbReference type="Rhea" id="RHEA:17521"/>
        <dbReference type="Rhea" id="RHEA-COMP:9681"/>
        <dbReference type="Rhea" id="RHEA-COMP:9684"/>
        <dbReference type="ChEBI" id="CHEBI:15377"/>
        <dbReference type="ChEBI" id="CHEBI:15378"/>
        <dbReference type="ChEBI" id="CHEBI:29985"/>
        <dbReference type="ChEBI" id="CHEBI:30616"/>
        <dbReference type="ChEBI" id="CHEBI:43474"/>
        <dbReference type="ChEBI" id="CHEBI:58359"/>
        <dbReference type="ChEBI" id="CHEBI:78520"/>
        <dbReference type="ChEBI" id="CHEBI:78521"/>
        <dbReference type="ChEBI" id="CHEBI:456216"/>
    </reaction>
</comment>
<dbReference type="Pfam" id="PF02637">
    <property type="entry name" value="GatB_Yqey"/>
    <property type="match status" value="1"/>
</dbReference>
<comment type="catalytic activity">
    <reaction evidence="8 10">
        <text>L-aspartyl-tRNA(Asn) + L-glutamine + ATP + H2O = L-asparaginyl-tRNA(Asn) + L-glutamate + ADP + phosphate + 2 H(+)</text>
        <dbReference type="Rhea" id="RHEA:14513"/>
        <dbReference type="Rhea" id="RHEA-COMP:9674"/>
        <dbReference type="Rhea" id="RHEA-COMP:9677"/>
        <dbReference type="ChEBI" id="CHEBI:15377"/>
        <dbReference type="ChEBI" id="CHEBI:15378"/>
        <dbReference type="ChEBI" id="CHEBI:29985"/>
        <dbReference type="ChEBI" id="CHEBI:30616"/>
        <dbReference type="ChEBI" id="CHEBI:43474"/>
        <dbReference type="ChEBI" id="CHEBI:58359"/>
        <dbReference type="ChEBI" id="CHEBI:78515"/>
        <dbReference type="ChEBI" id="CHEBI:78516"/>
        <dbReference type="ChEBI" id="CHEBI:456216"/>
    </reaction>
</comment>
<protein>
    <recommendedName>
        <fullName evidence="10">Aspartyl/glutamyl-tRNA(Asn/Gln) amidotransferase subunit B</fullName>
        <shortName evidence="10">Asp/Glu-ADT subunit B</shortName>
        <ecNumber evidence="10">6.3.5.-</ecNumber>
    </recommendedName>
</protein>
<evidence type="ECO:0000256" key="3">
    <source>
        <dbReference type="ARBA" id="ARBA00022598"/>
    </source>
</evidence>
<comment type="subunit">
    <text evidence="2 10">Heterotrimer of A, B and C subunits.</text>
</comment>
<dbReference type="PROSITE" id="PS01234">
    <property type="entry name" value="GATB"/>
    <property type="match status" value="1"/>
</dbReference>
<dbReference type="InterPro" id="IPR018027">
    <property type="entry name" value="Asn/Gln_amidotransferase"/>
</dbReference>
<dbReference type="Gene3D" id="1.10.10.410">
    <property type="match status" value="1"/>
</dbReference>
<dbReference type="Gene3D" id="1.10.150.380">
    <property type="entry name" value="GatB domain, N-terminal subdomain"/>
    <property type="match status" value="1"/>
</dbReference>
<evidence type="ECO:0000256" key="10">
    <source>
        <dbReference type="HAMAP-Rule" id="MF_00121"/>
    </source>
</evidence>
<evidence type="ECO:0000256" key="5">
    <source>
        <dbReference type="ARBA" id="ARBA00022840"/>
    </source>
</evidence>
<dbReference type="GO" id="GO:0006412">
    <property type="term" value="P:translation"/>
    <property type="evidence" value="ECO:0007669"/>
    <property type="project" value="UniProtKB-UniRule"/>
</dbReference>
<evidence type="ECO:0000256" key="6">
    <source>
        <dbReference type="ARBA" id="ARBA00022917"/>
    </source>
</evidence>
<proteinExistence type="inferred from homology"/>
<evidence type="ECO:0000313" key="12">
    <source>
        <dbReference type="EMBL" id="PIT96635.1"/>
    </source>
</evidence>
<dbReference type="NCBIfam" id="NF004012">
    <property type="entry name" value="PRK05477.1-2"/>
    <property type="match status" value="1"/>
</dbReference>
<organism evidence="12 13">
    <name type="scientific">Candidatus Campbellbacteria bacterium CG10_big_fil_rev_8_21_14_0_10_35_52</name>
    <dbReference type="NCBI Taxonomy" id="1974527"/>
    <lineage>
        <taxon>Bacteria</taxon>
        <taxon>Candidatus Campbelliibacteriota</taxon>
    </lineage>
</organism>
<dbReference type="InterPro" id="IPR006075">
    <property type="entry name" value="Asn/Gln-tRNA_Trfase_suB/E_cat"/>
</dbReference>
<dbReference type="SUPFAM" id="SSF55931">
    <property type="entry name" value="Glutamine synthetase/guanido kinase"/>
    <property type="match status" value="1"/>
</dbReference>
<dbReference type="SMART" id="SM00845">
    <property type="entry name" value="GatB_Yqey"/>
    <property type="match status" value="1"/>
</dbReference>
<gene>
    <name evidence="10" type="primary">gatB</name>
    <name evidence="12" type="ORF">COT82_02060</name>
</gene>
<feature type="domain" description="Asn/Gln amidotransferase" evidence="11">
    <location>
        <begin position="327"/>
        <end position="480"/>
    </location>
</feature>
<dbReference type="PANTHER" id="PTHR11659">
    <property type="entry name" value="GLUTAMYL-TRNA GLN AMIDOTRANSFERASE SUBUNIT B MITOCHONDRIAL AND PROKARYOTIC PET112-RELATED"/>
    <property type="match status" value="1"/>
</dbReference>
<dbReference type="GO" id="GO:0070681">
    <property type="term" value="P:glutaminyl-tRNAGln biosynthesis via transamidation"/>
    <property type="evidence" value="ECO:0007669"/>
    <property type="project" value="TreeGrafter"/>
</dbReference>
<comment type="similarity">
    <text evidence="1 10">Belongs to the GatB/GatE family. GatB subfamily.</text>
</comment>
<dbReference type="InterPro" id="IPR017959">
    <property type="entry name" value="Asn/Gln-tRNA_amidoTrfase_suB/E"/>
</dbReference>
<evidence type="ECO:0000256" key="4">
    <source>
        <dbReference type="ARBA" id="ARBA00022741"/>
    </source>
</evidence>
<sequence length="481" mass="54931">MKYIPTIGLEIHAELKTKTKMFCDSKNNPAEKKPNINICPVCVAHPGTLPVINKEAVKHILKIGIAIGGNLADFTEFDRKNYFYPDIPKGYQISQYKYPLVSGGNLAGIAITRVHLEEDTARVIHDKENSLIDFNRAGIPLMEMVTEPIIKNAAQAVFFAKELQLLLRTLAVGGANMEKGEMRVEANVSLREVADDSSHFSVPLGTKVEVKNLNSFRAVEHAIDFEIKRQESILKNSEKVIQETRGWNEDKQQTFSQRLKEGSEDYRYFPDPDLPKLQISAIKEFSKENLKKEIPELPREKRERYKNNFGLKIDDANMFVRDPYLAKLFDEIIEKFEKNKELIKLASNYITTDIAGFMKIDKSLDKKLHKNISAKNFTELISMIYENKVSSRGAKNILNEMYERGGDPAKIAEEKNLFQRSDESELKKIVEKIISENERVIKDFKSGKESSLQFLIGQGMKETNCSANPEILKKLFIDFLK</sequence>
<keyword evidence="3 10" id="KW-0436">Ligase</keyword>
<dbReference type="InterPro" id="IPR004413">
    <property type="entry name" value="GatB"/>
</dbReference>
<dbReference type="GO" id="GO:0016740">
    <property type="term" value="F:transferase activity"/>
    <property type="evidence" value="ECO:0007669"/>
    <property type="project" value="UniProtKB-KW"/>
</dbReference>
<dbReference type="NCBIfam" id="NF004014">
    <property type="entry name" value="PRK05477.1-4"/>
    <property type="match status" value="1"/>
</dbReference>
<dbReference type="AlphaFoldDB" id="A0A2M6WV14"/>
<accession>A0A2M6WV14</accession>
<dbReference type="InterPro" id="IPR014746">
    <property type="entry name" value="Gln_synth/guanido_kin_cat_dom"/>
</dbReference>
<comment type="function">
    <text evidence="7 10">Allows the formation of correctly charged Asn-tRNA(Asn) or Gln-tRNA(Gln) through the transamidation of misacylated Asp-tRNA(Asn) or Glu-tRNA(Gln) in organisms which lack either or both of asparaginyl-tRNA or glutaminyl-tRNA synthetases. The reaction takes place in the presence of glutamine and ATP through an activated phospho-Asp-tRNA(Asn) or phospho-Glu-tRNA(Gln).</text>
</comment>
<reference evidence="13" key="1">
    <citation type="submission" date="2017-09" db="EMBL/GenBank/DDBJ databases">
        <title>Depth-based differentiation of microbial function through sediment-hosted aquifers and enrichment of novel symbionts in the deep terrestrial subsurface.</title>
        <authorList>
            <person name="Probst A.J."/>
            <person name="Ladd B."/>
            <person name="Jarett J.K."/>
            <person name="Geller-Mcgrath D.E."/>
            <person name="Sieber C.M.K."/>
            <person name="Emerson J.B."/>
            <person name="Anantharaman K."/>
            <person name="Thomas B.C."/>
            <person name="Malmstrom R."/>
            <person name="Stieglmeier M."/>
            <person name="Klingl A."/>
            <person name="Woyke T."/>
            <person name="Ryan C.M."/>
            <person name="Banfield J.F."/>
        </authorList>
    </citation>
    <scope>NUCLEOTIDE SEQUENCE [LARGE SCALE GENOMIC DNA]</scope>
</reference>
<dbReference type="NCBIfam" id="TIGR00133">
    <property type="entry name" value="gatB"/>
    <property type="match status" value="1"/>
</dbReference>
<name>A0A2M6WV14_9BACT</name>